<evidence type="ECO:0008006" key="3">
    <source>
        <dbReference type="Google" id="ProtNLM"/>
    </source>
</evidence>
<accession>A0A0D9X724</accession>
<reference evidence="1" key="3">
    <citation type="submission" date="2015-04" db="UniProtKB">
        <authorList>
            <consortium name="EnsemblPlants"/>
        </authorList>
    </citation>
    <scope>IDENTIFICATION</scope>
</reference>
<dbReference type="Gramene" id="LPERR08G09990.1">
    <property type="protein sequence ID" value="LPERR08G09990.1"/>
    <property type="gene ID" value="LPERR08G09990"/>
</dbReference>
<sequence>MRFGCRWIVCWINKCLVLNEVPFHFTNSVHWLGRLISLAELTYGYPTTKYCCPTRSMAPTTLSRKRTSASPSQGLPRFKTFDDLEYDNIYGVWSVVVKVDVKFNADARGETQRFILMDISGSKIEAIAWEPNVQRFDALHSEGQCYTIHRVRFQPNLEEAFHFRSIGHPFECILRKDTTVENFSFPIQFPPFPTHLMPFHDVYRRPNMTFVDIAGVVVHRGELEHIGKVPYREFTLMDTRCNLLVVGVWAAQLNKHALNWSLAYADNAIVLGTMLKNNKIHGNIESSDHTVFNFNPIHPETLALQNLRHRVATGAMDLRFVRRYIENRWAYLATITKESVTNVTSSKPTIT</sequence>
<evidence type="ECO:0000313" key="1">
    <source>
        <dbReference type="EnsemblPlants" id="LPERR08G09990.1"/>
    </source>
</evidence>
<reference evidence="2" key="2">
    <citation type="submission" date="2013-12" db="EMBL/GenBank/DDBJ databases">
        <authorList>
            <person name="Yu Y."/>
            <person name="Lee S."/>
            <person name="de Baynast K."/>
            <person name="Wissotski M."/>
            <person name="Liu L."/>
            <person name="Talag J."/>
            <person name="Goicoechea J."/>
            <person name="Angelova A."/>
            <person name="Jetty R."/>
            <person name="Kudrna D."/>
            <person name="Golser W."/>
            <person name="Rivera L."/>
            <person name="Zhang J."/>
            <person name="Wing R."/>
        </authorList>
    </citation>
    <scope>NUCLEOTIDE SEQUENCE</scope>
</reference>
<dbReference type="STRING" id="77586.A0A0D9X724"/>
<keyword evidence="2" id="KW-1185">Reference proteome</keyword>
<dbReference type="PANTHER" id="PTHR48299">
    <property type="entry name" value="ACT DOMAIN-CONTAINING PROTEIN ACR9"/>
    <property type="match status" value="1"/>
</dbReference>
<organism evidence="1 2">
    <name type="scientific">Leersia perrieri</name>
    <dbReference type="NCBI Taxonomy" id="77586"/>
    <lineage>
        <taxon>Eukaryota</taxon>
        <taxon>Viridiplantae</taxon>
        <taxon>Streptophyta</taxon>
        <taxon>Embryophyta</taxon>
        <taxon>Tracheophyta</taxon>
        <taxon>Spermatophyta</taxon>
        <taxon>Magnoliopsida</taxon>
        <taxon>Liliopsida</taxon>
        <taxon>Poales</taxon>
        <taxon>Poaceae</taxon>
        <taxon>BOP clade</taxon>
        <taxon>Oryzoideae</taxon>
        <taxon>Oryzeae</taxon>
        <taxon>Oryzinae</taxon>
        <taxon>Leersia</taxon>
    </lineage>
</organism>
<name>A0A0D9X724_9ORYZ</name>
<dbReference type="SUPFAM" id="SSF50249">
    <property type="entry name" value="Nucleic acid-binding proteins"/>
    <property type="match status" value="1"/>
</dbReference>
<dbReference type="Gene3D" id="2.40.50.140">
    <property type="entry name" value="Nucleic acid-binding proteins"/>
    <property type="match status" value="2"/>
</dbReference>
<dbReference type="PANTHER" id="PTHR48299:SF2">
    <property type="entry name" value="ATP-DEPENDENT DNA HELICASE"/>
    <property type="match status" value="1"/>
</dbReference>
<dbReference type="Proteomes" id="UP000032180">
    <property type="component" value="Chromosome 8"/>
</dbReference>
<protein>
    <recommendedName>
        <fullName evidence="3">DUF223 domain-containing protein</fullName>
    </recommendedName>
</protein>
<evidence type="ECO:0000313" key="2">
    <source>
        <dbReference type="Proteomes" id="UP000032180"/>
    </source>
</evidence>
<reference evidence="1 2" key="1">
    <citation type="submission" date="2012-08" db="EMBL/GenBank/DDBJ databases">
        <title>Oryza genome evolution.</title>
        <authorList>
            <person name="Wing R.A."/>
        </authorList>
    </citation>
    <scope>NUCLEOTIDE SEQUENCE</scope>
</reference>
<dbReference type="AlphaFoldDB" id="A0A0D9X724"/>
<dbReference type="eggNOG" id="ENOG502RRRM">
    <property type="taxonomic scope" value="Eukaryota"/>
</dbReference>
<dbReference type="InterPro" id="IPR012340">
    <property type="entry name" value="NA-bd_OB-fold"/>
</dbReference>
<dbReference type="EnsemblPlants" id="LPERR08G09990.1">
    <property type="protein sequence ID" value="LPERR08G09990.1"/>
    <property type="gene ID" value="LPERR08G09990"/>
</dbReference>
<proteinExistence type="predicted"/>